<evidence type="ECO:0000259" key="2">
    <source>
        <dbReference type="Pfam" id="PF00535"/>
    </source>
</evidence>
<feature type="transmembrane region" description="Helical" evidence="1">
    <location>
        <begin position="263"/>
        <end position="285"/>
    </location>
</feature>
<feature type="transmembrane region" description="Helical" evidence="1">
    <location>
        <begin position="226"/>
        <end position="251"/>
    </location>
</feature>
<feature type="domain" description="Glycosyltransferase 2-like" evidence="2">
    <location>
        <begin position="6"/>
        <end position="161"/>
    </location>
</feature>
<reference evidence="3" key="1">
    <citation type="journal article" date="2014" name="Genome Biol. Evol.">
        <title>Pangenome evidence for extensive interdomain horizontal transfer affecting lineage core and shell genes in uncultured planktonic thaumarchaeota and euryarchaeota.</title>
        <authorList>
            <person name="Deschamps P."/>
            <person name="Zivanovic Y."/>
            <person name="Moreira D."/>
            <person name="Rodriguez-Valera F."/>
            <person name="Lopez-Garcia P."/>
        </authorList>
    </citation>
    <scope>NUCLEOTIDE SEQUENCE</scope>
</reference>
<protein>
    <submittedName>
        <fullName evidence="3">Glycosyl transferase family protein</fullName>
    </submittedName>
</protein>
<dbReference type="InterPro" id="IPR029044">
    <property type="entry name" value="Nucleotide-diphossugar_trans"/>
</dbReference>
<name>A0A075HS84_9ARCH</name>
<dbReference type="EMBL" id="KF901064">
    <property type="protein sequence ID" value="AIF16768.1"/>
    <property type="molecule type" value="Genomic_DNA"/>
</dbReference>
<dbReference type="GO" id="GO:0016740">
    <property type="term" value="F:transferase activity"/>
    <property type="evidence" value="ECO:0007669"/>
    <property type="project" value="UniProtKB-KW"/>
</dbReference>
<dbReference type="InterPro" id="IPR001173">
    <property type="entry name" value="Glyco_trans_2-like"/>
</dbReference>
<dbReference type="PANTHER" id="PTHR48090">
    <property type="entry name" value="UNDECAPRENYL-PHOSPHATE 4-DEOXY-4-FORMAMIDO-L-ARABINOSE TRANSFERASE-RELATED"/>
    <property type="match status" value="1"/>
</dbReference>
<evidence type="ECO:0000313" key="3">
    <source>
        <dbReference type="EMBL" id="AIF16768.1"/>
    </source>
</evidence>
<evidence type="ECO:0000256" key="1">
    <source>
        <dbReference type="SAM" id="Phobius"/>
    </source>
</evidence>
<dbReference type="Pfam" id="PF00535">
    <property type="entry name" value="Glycos_transf_2"/>
    <property type="match status" value="1"/>
</dbReference>
<keyword evidence="3" id="KW-0808">Transferase</keyword>
<dbReference type="AlphaFoldDB" id="A0A075HS84"/>
<dbReference type="SUPFAM" id="SSF53448">
    <property type="entry name" value="Nucleotide-diphospho-sugar transferases"/>
    <property type="match status" value="1"/>
</dbReference>
<accession>A0A075HS84</accession>
<keyword evidence="1" id="KW-0472">Membrane</keyword>
<sequence length="293" mass="31996">MYSLACIPAYNEQGVIGNLIKKILPLVDSVIVCDDGSSDLTSQEAKDAGAFVIIHSHNKGKGAALKSLFDYAKHSNADIMVTLDGDGQFLPEEIPKLTKDIEDGKSDIVIGYRFETEKDMPSHRKLGNKILDSVTKKAANLNLRDTQSGFRAYSKQAIKKINFSSDGFVADSEILIDASEKNLSISEHNVTVLYNTGNRTSTKNPIRHGSGVLISLFELVLMKRPLTFLGIPGLIVLIIGTFTSIISLALFNQTGHFSVPTTLVSVVFLTVGIMLVLVSGILFSFNRTVRYKL</sequence>
<organism evidence="3">
    <name type="scientific">uncultured marine thaumarchaeote KM3_74_H09</name>
    <dbReference type="NCBI Taxonomy" id="1456276"/>
    <lineage>
        <taxon>Archaea</taxon>
        <taxon>Nitrososphaerota</taxon>
        <taxon>environmental samples</taxon>
    </lineage>
</organism>
<dbReference type="CDD" id="cd04179">
    <property type="entry name" value="DPM_DPG-synthase_like"/>
    <property type="match status" value="1"/>
</dbReference>
<dbReference type="Gene3D" id="3.90.550.10">
    <property type="entry name" value="Spore Coat Polysaccharide Biosynthesis Protein SpsA, Chain A"/>
    <property type="match status" value="1"/>
</dbReference>
<keyword evidence="1" id="KW-0812">Transmembrane</keyword>
<keyword evidence="1" id="KW-1133">Transmembrane helix</keyword>
<dbReference type="InterPro" id="IPR050256">
    <property type="entry name" value="Glycosyltransferase_2"/>
</dbReference>
<proteinExistence type="predicted"/>
<dbReference type="PANTHER" id="PTHR48090:SF7">
    <property type="entry name" value="RFBJ PROTEIN"/>
    <property type="match status" value="1"/>
</dbReference>